<protein>
    <recommendedName>
        <fullName evidence="1">Integrase catalytic domain-containing protein</fullName>
    </recommendedName>
</protein>
<evidence type="ECO:0000313" key="3">
    <source>
        <dbReference type="Proteomes" id="UP000694548"/>
    </source>
</evidence>
<dbReference type="InterPro" id="IPR054465">
    <property type="entry name" value="Integrase_p58-like_C"/>
</dbReference>
<dbReference type="InterPro" id="IPR012337">
    <property type="entry name" value="RNaseH-like_sf"/>
</dbReference>
<dbReference type="GO" id="GO:0003676">
    <property type="term" value="F:nucleic acid binding"/>
    <property type="evidence" value="ECO:0007669"/>
    <property type="project" value="InterPro"/>
</dbReference>
<dbReference type="InterPro" id="IPR036397">
    <property type="entry name" value="RNaseH_sf"/>
</dbReference>
<feature type="domain" description="Integrase catalytic" evidence="1">
    <location>
        <begin position="32"/>
        <end position="199"/>
    </location>
</feature>
<organism evidence="2 3">
    <name type="scientific">Nothobranchius furzeri</name>
    <name type="common">Turquoise killifish</name>
    <dbReference type="NCBI Taxonomy" id="105023"/>
    <lineage>
        <taxon>Eukaryota</taxon>
        <taxon>Metazoa</taxon>
        <taxon>Chordata</taxon>
        <taxon>Craniata</taxon>
        <taxon>Vertebrata</taxon>
        <taxon>Euteleostomi</taxon>
        <taxon>Actinopterygii</taxon>
        <taxon>Neopterygii</taxon>
        <taxon>Teleostei</taxon>
        <taxon>Neoteleostei</taxon>
        <taxon>Acanthomorphata</taxon>
        <taxon>Ovalentaria</taxon>
        <taxon>Atherinomorphae</taxon>
        <taxon>Cyprinodontiformes</taxon>
        <taxon>Nothobranchiidae</taxon>
        <taxon>Nothobranchius</taxon>
    </lineage>
</organism>
<sequence>LWDVRMWVKECVDCGSRKTQGVQPLAPLQPSVISRPFECIAVDILGPLPEMGCRNKYIMVVGDYFSKWTKAFPLPNQEARSIAKVLAEEWACRFGVPRSLHSDQGRNFESTLFQDLCRLLQIHKSRTSPYHPQSDGLVERFNRTLLAMLSLFVEDDQLNWDSLLSAKTTSVHASTAVTPYKVLFSREIVLPLDIMLGVGKQESFSLANEYVAKLQDTLSTVVEAVKQHQARASARQKESYDLRANFQFYSEGGEVWVRNKTRKWGVCPKLQRWYKGPYKVVERITEVLYRLVPIQGGPECVVHFNRFKPFASSLAGRLTRNYPRRSQRRGYLKRISLGVDLVRDQLRESKER</sequence>
<dbReference type="Proteomes" id="UP000694548">
    <property type="component" value="Chromosome sgr11"/>
</dbReference>
<dbReference type="PANTHER" id="PTHR37984">
    <property type="entry name" value="PROTEIN CBG26694"/>
    <property type="match status" value="1"/>
</dbReference>
<accession>A0A8C6PUR3</accession>
<dbReference type="PANTHER" id="PTHR37984:SF15">
    <property type="entry name" value="INTEGRASE CATALYTIC DOMAIN-CONTAINING PROTEIN"/>
    <property type="match status" value="1"/>
</dbReference>
<reference evidence="2" key="2">
    <citation type="submission" date="2025-08" db="UniProtKB">
        <authorList>
            <consortium name="Ensembl"/>
        </authorList>
    </citation>
    <scope>IDENTIFICATION</scope>
</reference>
<evidence type="ECO:0000259" key="1">
    <source>
        <dbReference type="PROSITE" id="PS50994"/>
    </source>
</evidence>
<dbReference type="InterPro" id="IPR001584">
    <property type="entry name" value="Integrase_cat-core"/>
</dbReference>
<proteinExistence type="predicted"/>
<dbReference type="Pfam" id="PF22938">
    <property type="entry name" value="Integrase_p58_C"/>
    <property type="match status" value="1"/>
</dbReference>
<dbReference type="PROSITE" id="PS50994">
    <property type="entry name" value="INTEGRASE"/>
    <property type="match status" value="1"/>
</dbReference>
<dbReference type="InterPro" id="IPR050951">
    <property type="entry name" value="Retrovirus_Pol_polyprotein"/>
</dbReference>
<dbReference type="Ensembl" id="ENSNFUT00015050511.1">
    <property type="protein sequence ID" value="ENSNFUP00015048406.1"/>
    <property type="gene ID" value="ENSNFUG00015022801.1"/>
</dbReference>
<dbReference type="Pfam" id="PF00665">
    <property type="entry name" value="rve"/>
    <property type="match status" value="1"/>
</dbReference>
<evidence type="ECO:0000313" key="2">
    <source>
        <dbReference type="Ensembl" id="ENSNFUP00015048406.1"/>
    </source>
</evidence>
<dbReference type="FunFam" id="3.30.420.10:FF:000032">
    <property type="entry name" value="Retrovirus-related Pol polyprotein from transposon 297-like Protein"/>
    <property type="match status" value="1"/>
</dbReference>
<reference evidence="2" key="1">
    <citation type="submission" date="2014-08" db="EMBL/GenBank/DDBJ databases">
        <authorList>
            <person name="Senf B."/>
            <person name="Petzold A."/>
            <person name="Downie B.R."/>
            <person name="Koch P."/>
            <person name="Platzer M."/>
        </authorList>
    </citation>
    <scope>NUCLEOTIDE SEQUENCE [LARGE SCALE GENOMIC DNA]</scope>
    <source>
        <strain evidence="2">GRZ</strain>
    </source>
</reference>
<dbReference type="AlphaFoldDB" id="A0A8C6PUR3"/>
<dbReference type="SUPFAM" id="SSF53098">
    <property type="entry name" value="Ribonuclease H-like"/>
    <property type="match status" value="1"/>
</dbReference>
<keyword evidence="3" id="KW-1185">Reference proteome</keyword>
<dbReference type="Gene3D" id="3.30.420.10">
    <property type="entry name" value="Ribonuclease H-like superfamily/Ribonuclease H"/>
    <property type="match status" value="1"/>
</dbReference>
<dbReference type="GO" id="GO:0015074">
    <property type="term" value="P:DNA integration"/>
    <property type="evidence" value="ECO:0007669"/>
    <property type="project" value="InterPro"/>
</dbReference>
<reference evidence="2" key="3">
    <citation type="submission" date="2025-09" db="UniProtKB">
        <authorList>
            <consortium name="Ensembl"/>
        </authorList>
    </citation>
    <scope>IDENTIFICATION</scope>
</reference>
<name>A0A8C6PUR3_NOTFU</name>
<dbReference type="GeneTree" id="ENSGT01000000214408"/>